<dbReference type="PANTHER" id="PTHR21063">
    <property type="entry name" value="LFA-3"/>
    <property type="match status" value="1"/>
</dbReference>
<keyword evidence="1" id="KW-0812">Transmembrane</keyword>
<dbReference type="CDD" id="cd00096">
    <property type="entry name" value="Ig"/>
    <property type="match status" value="1"/>
</dbReference>
<dbReference type="Proteomes" id="UP000694701">
    <property type="component" value="Unplaced"/>
</dbReference>
<feature type="domain" description="Ig-like" evidence="3">
    <location>
        <begin position="18"/>
        <end position="117"/>
    </location>
</feature>
<feature type="domain" description="Ig-like" evidence="3">
    <location>
        <begin position="126"/>
        <end position="220"/>
    </location>
</feature>
<sequence length="286" mass="31863">MIRTFVLHFLLYLFGVFDDVESYEVKSVSVMEGESVTLHTDVAEIQRDDEIEWRFNSIRIAKANIPEYDNAERFRDRLKLDRTGSLTITNTRTTDSGDYKVSATIKNTESIKRFSVTVYAPVSNIPVITSDISQCCSSAESASSPKCVLVCSVMNLSRVTLSWYRGNSLLSSISALEKKCVSDLSISLSLPLEVEYQDNNTYSCVVNNPISTKTKHVCITDLCRLCSDEVLYGGGTEAVIRLVVTAVVGLAAAAAFIVLLYDIRSRRVEQERHQTLNDGSDILKQE</sequence>
<proteinExistence type="predicted"/>
<organism evidence="4 5">
    <name type="scientific">Cyprinus carpio</name>
    <name type="common">Common carp</name>
    <dbReference type="NCBI Taxonomy" id="7962"/>
    <lineage>
        <taxon>Eukaryota</taxon>
        <taxon>Metazoa</taxon>
        <taxon>Chordata</taxon>
        <taxon>Craniata</taxon>
        <taxon>Vertebrata</taxon>
        <taxon>Euteleostomi</taxon>
        <taxon>Actinopterygii</taxon>
        <taxon>Neopterygii</taxon>
        <taxon>Teleostei</taxon>
        <taxon>Ostariophysi</taxon>
        <taxon>Cypriniformes</taxon>
        <taxon>Cyprinidae</taxon>
        <taxon>Cyprininae</taxon>
        <taxon>Cyprinus</taxon>
    </lineage>
</organism>
<dbReference type="InterPro" id="IPR013783">
    <property type="entry name" value="Ig-like_fold"/>
</dbReference>
<keyword evidence="2" id="KW-0732">Signal</keyword>
<dbReference type="SUPFAM" id="SSF48726">
    <property type="entry name" value="Immunoglobulin"/>
    <property type="match status" value="2"/>
</dbReference>
<dbReference type="InterPro" id="IPR003599">
    <property type="entry name" value="Ig_sub"/>
</dbReference>
<dbReference type="InterPro" id="IPR036179">
    <property type="entry name" value="Ig-like_dom_sf"/>
</dbReference>
<evidence type="ECO:0000256" key="1">
    <source>
        <dbReference type="SAM" id="Phobius"/>
    </source>
</evidence>
<dbReference type="Gene3D" id="2.60.40.10">
    <property type="entry name" value="Immunoglobulins"/>
    <property type="match status" value="2"/>
</dbReference>
<reference evidence="4" key="1">
    <citation type="submission" date="2025-08" db="UniProtKB">
        <authorList>
            <consortium name="Ensembl"/>
        </authorList>
    </citation>
    <scope>IDENTIFICATION</scope>
</reference>
<dbReference type="Ensembl" id="ENSCCRT00020044492.1">
    <property type="protein sequence ID" value="ENSCCRP00020040784.1"/>
    <property type="gene ID" value="ENSCCRG00020018152.1"/>
</dbReference>
<dbReference type="AlphaFoldDB" id="A0A8C2EH03"/>
<evidence type="ECO:0000259" key="3">
    <source>
        <dbReference type="PROSITE" id="PS50835"/>
    </source>
</evidence>
<dbReference type="PROSITE" id="PS50835">
    <property type="entry name" value="IG_LIKE"/>
    <property type="match status" value="2"/>
</dbReference>
<evidence type="ECO:0000256" key="2">
    <source>
        <dbReference type="SAM" id="SignalP"/>
    </source>
</evidence>
<protein>
    <recommendedName>
        <fullName evidence="3">Ig-like domain-containing protein</fullName>
    </recommendedName>
</protein>
<feature type="chain" id="PRO_5034114278" description="Ig-like domain-containing protein" evidence="2">
    <location>
        <begin position="23"/>
        <end position="286"/>
    </location>
</feature>
<feature type="signal peptide" evidence="2">
    <location>
        <begin position="1"/>
        <end position="22"/>
    </location>
</feature>
<name>A0A8C2EH03_CYPCA</name>
<feature type="transmembrane region" description="Helical" evidence="1">
    <location>
        <begin position="238"/>
        <end position="261"/>
    </location>
</feature>
<accession>A0A8C2EH03</accession>
<keyword evidence="1" id="KW-0472">Membrane</keyword>
<evidence type="ECO:0000313" key="4">
    <source>
        <dbReference type="Ensembl" id="ENSCCRP00020040784.1"/>
    </source>
</evidence>
<dbReference type="PANTHER" id="PTHR21063:SF4">
    <property type="entry name" value="CD48 ANTIGEN-RELATED"/>
    <property type="match status" value="1"/>
</dbReference>
<keyword evidence="1" id="KW-1133">Transmembrane helix</keyword>
<dbReference type="InterPro" id="IPR007110">
    <property type="entry name" value="Ig-like_dom"/>
</dbReference>
<dbReference type="Pfam" id="PF13927">
    <property type="entry name" value="Ig_3"/>
    <property type="match status" value="1"/>
</dbReference>
<evidence type="ECO:0000313" key="5">
    <source>
        <dbReference type="Proteomes" id="UP000694701"/>
    </source>
</evidence>
<dbReference type="SMART" id="SM00409">
    <property type="entry name" value="IG"/>
    <property type="match status" value="1"/>
</dbReference>